<comment type="caution">
    <text evidence="1">The sequence shown here is derived from an EMBL/GenBank/DDBJ whole genome shotgun (WGS) entry which is preliminary data.</text>
</comment>
<gene>
    <name evidence="1" type="ORF">S01H4_62880</name>
</gene>
<protein>
    <submittedName>
        <fullName evidence="1">Uncharacterized protein</fullName>
    </submittedName>
</protein>
<feature type="non-terminal residue" evidence="1">
    <location>
        <position position="1"/>
    </location>
</feature>
<organism evidence="1">
    <name type="scientific">marine sediment metagenome</name>
    <dbReference type="NCBI Taxonomy" id="412755"/>
    <lineage>
        <taxon>unclassified sequences</taxon>
        <taxon>metagenomes</taxon>
        <taxon>ecological metagenomes</taxon>
    </lineage>
</organism>
<sequence>LPLGGSLAFSFFGIFLIANKPLTNEWIEKVAKEKGLKVGYVELKGK</sequence>
<proteinExistence type="predicted"/>
<evidence type="ECO:0000313" key="1">
    <source>
        <dbReference type="EMBL" id="GAH09667.1"/>
    </source>
</evidence>
<dbReference type="EMBL" id="BART01037649">
    <property type="protein sequence ID" value="GAH09667.1"/>
    <property type="molecule type" value="Genomic_DNA"/>
</dbReference>
<dbReference type="AlphaFoldDB" id="X1CPE8"/>
<name>X1CPE8_9ZZZZ</name>
<accession>X1CPE8</accession>
<reference evidence="1" key="1">
    <citation type="journal article" date="2014" name="Front. Microbiol.">
        <title>High frequency of phylogenetically diverse reductive dehalogenase-homologous genes in deep subseafloor sedimentary metagenomes.</title>
        <authorList>
            <person name="Kawai M."/>
            <person name="Futagami T."/>
            <person name="Toyoda A."/>
            <person name="Takaki Y."/>
            <person name="Nishi S."/>
            <person name="Hori S."/>
            <person name="Arai W."/>
            <person name="Tsubouchi T."/>
            <person name="Morono Y."/>
            <person name="Uchiyama I."/>
            <person name="Ito T."/>
            <person name="Fujiyama A."/>
            <person name="Inagaki F."/>
            <person name="Takami H."/>
        </authorList>
    </citation>
    <scope>NUCLEOTIDE SEQUENCE</scope>
    <source>
        <strain evidence="1">Expedition CK06-06</strain>
    </source>
</reference>